<protein>
    <submittedName>
        <fullName evidence="2">Uncharacterized protein</fullName>
    </submittedName>
</protein>
<feature type="compositionally biased region" description="Polar residues" evidence="1">
    <location>
        <begin position="50"/>
        <end position="62"/>
    </location>
</feature>
<gene>
    <name evidence="2" type="ORF">DPMN_163324</name>
</gene>
<feature type="region of interest" description="Disordered" evidence="1">
    <location>
        <begin position="1"/>
        <end position="62"/>
    </location>
</feature>
<evidence type="ECO:0000256" key="1">
    <source>
        <dbReference type="SAM" id="MobiDB-lite"/>
    </source>
</evidence>
<dbReference type="EMBL" id="JAIWYP010000008">
    <property type="protein sequence ID" value="KAH3785239.1"/>
    <property type="molecule type" value="Genomic_DNA"/>
</dbReference>
<dbReference type="AlphaFoldDB" id="A0A9D4IUB7"/>
<reference evidence="2" key="1">
    <citation type="journal article" date="2019" name="bioRxiv">
        <title>The Genome of the Zebra Mussel, Dreissena polymorpha: A Resource for Invasive Species Research.</title>
        <authorList>
            <person name="McCartney M.A."/>
            <person name="Auch B."/>
            <person name="Kono T."/>
            <person name="Mallez S."/>
            <person name="Zhang Y."/>
            <person name="Obille A."/>
            <person name="Becker A."/>
            <person name="Abrahante J.E."/>
            <person name="Garbe J."/>
            <person name="Badalamenti J.P."/>
            <person name="Herman A."/>
            <person name="Mangelson H."/>
            <person name="Liachko I."/>
            <person name="Sullivan S."/>
            <person name="Sone E.D."/>
            <person name="Koren S."/>
            <person name="Silverstein K.A.T."/>
            <person name="Beckman K.B."/>
            <person name="Gohl D.M."/>
        </authorList>
    </citation>
    <scope>NUCLEOTIDE SEQUENCE</scope>
    <source>
        <strain evidence="2">Duluth1</strain>
        <tissue evidence="2">Whole animal</tissue>
    </source>
</reference>
<reference evidence="2" key="2">
    <citation type="submission" date="2020-11" db="EMBL/GenBank/DDBJ databases">
        <authorList>
            <person name="McCartney M.A."/>
            <person name="Auch B."/>
            <person name="Kono T."/>
            <person name="Mallez S."/>
            <person name="Becker A."/>
            <person name="Gohl D.M."/>
            <person name="Silverstein K.A.T."/>
            <person name="Koren S."/>
            <person name="Bechman K.B."/>
            <person name="Herman A."/>
            <person name="Abrahante J.E."/>
            <person name="Garbe J."/>
        </authorList>
    </citation>
    <scope>NUCLEOTIDE SEQUENCE</scope>
    <source>
        <strain evidence="2">Duluth1</strain>
        <tissue evidence="2">Whole animal</tissue>
    </source>
</reference>
<keyword evidence="3" id="KW-1185">Reference proteome</keyword>
<accession>A0A9D4IUB7</accession>
<evidence type="ECO:0000313" key="3">
    <source>
        <dbReference type="Proteomes" id="UP000828390"/>
    </source>
</evidence>
<comment type="caution">
    <text evidence="2">The sequence shown here is derived from an EMBL/GenBank/DDBJ whole genome shotgun (WGS) entry which is preliminary data.</text>
</comment>
<evidence type="ECO:0000313" key="2">
    <source>
        <dbReference type="EMBL" id="KAH3785239.1"/>
    </source>
</evidence>
<sequence length="62" mass="6547">MHFAVGCGAFGPHPTQQKPKSAPGNNEQVSASDAHWAPEKPPQIAGDTPSELTDITRQPLSI</sequence>
<name>A0A9D4IUB7_DREPO</name>
<proteinExistence type="predicted"/>
<dbReference type="Proteomes" id="UP000828390">
    <property type="component" value="Unassembled WGS sequence"/>
</dbReference>
<feature type="compositionally biased region" description="Polar residues" evidence="1">
    <location>
        <begin position="14"/>
        <end position="31"/>
    </location>
</feature>
<organism evidence="2 3">
    <name type="scientific">Dreissena polymorpha</name>
    <name type="common">Zebra mussel</name>
    <name type="synonym">Mytilus polymorpha</name>
    <dbReference type="NCBI Taxonomy" id="45954"/>
    <lineage>
        <taxon>Eukaryota</taxon>
        <taxon>Metazoa</taxon>
        <taxon>Spiralia</taxon>
        <taxon>Lophotrochozoa</taxon>
        <taxon>Mollusca</taxon>
        <taxon>Bivalvia</taxon>
        <taxon>Autobranchia</taxon>
        <taxon>Heteroconchia</taxon>
        <taxon>Euheterodonta</taxon>
        <taxon>Imparidentia</taxon>
        <taxon>Neoheterodontei</taxon>
        <taxon>Myida</taxon>
        <taxon>Dreissenoidea</taxon>
        <taxon>Dreissenidae</taxon>
        <taxon>Dreissena</taxon>
    </lineage>
</organism>